<dbReference type="GO" id="GO:0009253">
    <property type="term" value="P:peptidoglycan catabolic process"/>
    <property type="evidence" value="ECO:0007669"/>
    <property type="project" value="InterPro"/>
</dbReference>
<dbReference type="EMBL" id="QJKK01000007">
    <property type="protein sequence ID" value="RAL23294.1"/>
    <property type="molecule type" value="Genomic_DNA"/>
</dbReference>
<keyword evidence="5" id="KW-1185">Reference proteome</keyword>
<feature type="domain" description="MurNAc-LAA" evidence="3">
    <location>
        <begin position="120"/>
        <end position="231"/>
    </location>
</feature>
<accession>A0A364K3B3</accession>
<evidence type="ECO:0000313" key="4">
    <source>
        <dbReference type="EMBL" id="RAL23294.1"/>
    </source>
</evidence>
<keyword evidence="2" id="KW-0812">Transmembrane</keyword>
<dbReference type="NCBIfam" id="TIGR02883">
    <property type="entry name" value="spore_cwlD"/>
    <property type="match status" value="1"/>
</dbReference>
<dbReference type="OrthoDB" id="9806267at2"/>
<dbReference type="SMART" id="SM00646">
    <property type="entry name" value="Ami_3"/>
    <property type="match status" value="1"/>
</dbReference>
<reference evidence="4 5" key="2">
    <citation type="submission" date="2018-06" db="EMBL/GenBank/DDBJ databases">
        <authorList>
            <person name="Zhirakovskaya E."/>
        </authorList>
    </citation>
    <scope>NUCLEOTIDE SEQUENCE [LARGE SCALE GENOMIC DNA]</scope>
    <source>
        <strain evidence="4 5">FBKL4.011</strain>
    </source>
</reference>
<organism evidence="4 5">
    <name type="scientific">Thermoflavimicrobium daqui</name>
    <dbReference type="NCBI Taxonomy" id="2137476"/>
    <lineage>
        <taxon>Bacteria</taxon>
        <taxon>Bacillati</taxon>
        <taxon>Bacillota</taxon>
        <taxon>Bacilli</taxon>
        <taxon>Bacillales</taxon>
        <taxon>Thermoactinomycetaceae</taxon>
        <taxon>Thermoflavimicrobium</taxon>
    </lineage>
</organism>
<keyword evidence="1" id="KW-0378">Hydrolase</keyword>
<dbReference type="Pfam" id="PF01520">
    <property type="entry name" value="Amidase_3"/>
    <property type="match status" value="1"/>
</dbReference>
<name>A0A364K3B3_9BACL</name>
<keyword evidence="2" id="KW-1133">Transmembrane helix</keyword>
<dbReference type="AlphaFoldDB" id="A0A364K3B3"/>
<dbReference type="InterPro" id="IPR014234">
    <property type="entry name" value="Spore_CwlD"/>
</dbReference>
<dbReference type="SUPFAM" id="SSF53187">
    <property type="entry name" value="Zn-dependent exopeptidases"/>
    <property type="match status" value="1"/>
</dbReference>
<sequence>MQVTFGYKLLRYISWVIFGISIALFTYVEMAQPVWSANKIPLIGKVIVIDPGHGGPDGGAVSKYGIIEKEITLKISSYLRDYLVQSGAKVVMTREKDMDLADSETNRLSKRKTQDLIRRIQLVKKIKPDTFISIHLNAYPSAVWNGAQTFYYPVRDENKKLATFIQSSLIKYLGNTTRVPKPIHNVFVLKQSPVPTALVEAGFLSNHQEAMLLSTSSYQEKIAAAIYYGILDYYSGKKALEFAL</sequence>
<keyword evidence="2" id="KW-0472">Membrane</keyword>
<dbReference type="GO" id="GO:0030288">
    <property type="term" value="C:outer membrane-bounded periplasmic space"/>
    <property type="evidence" value="ECO:0007669"/>
    <property type="project" value="TreeGrafter"/>
</dbReference>
<dbReference type="RefSeq" id="WP_113659600.1">
    <property type="nucleotide sequence ID" value="NZ_KZ845669.1"/>
</dbReference>
<protein>
    <submittedName>
        <fullName evidence="4">N-acetylmuramoyl-L-alanine amidase CwlD</fullName>
    </submittedName>
</protein>
<gene>
    <name evidence="4" type="primary">cwlD</name>
    <name evidence="4" type="ORF">DL897_13100</name>
</gene>
<dbReference type="Proteomes" id="UP000251213">
    <property type="component" value="Unassembled WGS sequence"/>
</dbReference>
<dbReference type="InterPro" id="IPR050695">
    <property type="entry name" value="N-acetylmuramoyl_amidase_3"/>
</dbReference>
<reference evidence="4 5" key="1">
    <citation type="submission" date="2018-06" db="EMBL/GenBank/DDBJ databases">
        <title>Thermoflavimicrobium daqus sp. nov., a thermophilic microbe isolated from Moutai-flavour Daqu.</title>
        <authorList>
            <person name="Wang X."/>
            <person name="Zhou H."/>
        </authorList>
    </citation>
    <scope>NUCLEOTIDE SEQUENCE [LARGE SCALE GENOMIC DNA]</scope>
    <source>
        <strain evidence="4 5">FBKL4.011</strain>
    </source>
</reference>
<proteinExistence type="predicted"/>
<evidence type="ECO:0000313" key="5">
    <source>
        <dbReference type="Proteomes" id="UP000251213"/>
    </source>
</evidence>
<dbReference type="Gene3D" id="3.40.630.40">
    <property type="entry name" value="Zn-dependent exopeptidases"/>
    <property type="match status" value="1"/>
</dbReference>
<dbReference type="PANTHER" id="PTHR30404">
    <property type="entry name" value="N-ACETYLMURAMOYL-L-ALANINE AMIDASE"/>
    <property type="match status" value="1"/>
</dbReference>
<comment type="caution">
    <text evidence="4">The sequence shown here is derived from an EMBL/GenBank/DDBJ whole genome shotgun (WGS) entry which is preliminary data.</text>
</comment>
<dbReference type="CDD" id="cd02696">
    <property type="entry name" value="MurNAc-LAA"/>
    <property type="match status" value="1"/>
</dbReference>
<evidence type="ECO:0000256" key="2">
    <source>
        <dbReference type="SAM" id="Phobius"/>
    </source>
</evidence>
<feature type="transmembrane region" description="Helical" evidence="2">
    <location>
        <begin position="12"/>
        <end position="30"/>
    </location>
</feature>
<evidence type="ECO:0000259" key="3">
    <source>
        <dbReference type="SMART" id="SM00646"/>
    </source>
</evidence>
<dbReference type="GO" id="GO:0008745">
    <property type="term" value="F:N-acetylmuramoyl-L-alanine amidase activity"/>
    <property type="evidence" value="ECO:0007669"/>
    <property type="project" value="InterPro"/>
</dbReference>
<dbReference type="InterPro" id="IPR002508">
    <property type="entry name" value="MurNAc-LAA_cat"/>
</dbReference>
<evidence type="ECO:0000256" key="1">
    <source>
        <dbReference type="ARBA" id="ARBA00022801"/>
    </source>
</evidence>
<dbReference type="PANTHER" id="PTHR30404:SF0">
    <property type="entry name" value="N-ACETYLMURAMOYL-L-ALANINE AMIDASE AMIC"/>
    <property type="match status" value="1"/>
</dbReference>